<feature type="domain" description="Ferritin-like diiron" evidence="7">
    <location>
        <begin position="1"/>
        <end position="146"/>
    </location>
</feature>
<dbReference type="GO" id="GO:0008199">
    <property type="term" value="F:ferric iron binding"/>
    <property type="evidence" value="ECO:0007669"/>
    <property type="project" value="InterPro"/>
</dbReference>
<dbReference type="Proteomes" id="UP000199288">
    <property type="component" value="Unassembled WGS sequence"/>
</dbReference>
<evidence type="ECO:0000256" key="2">
    <source>
        <dbReference type="ARBA" id="ARBA00022723"/>
    </source>
</evidence>
<feature type="binding site" evidence="5">
    <location>
        <position position="128"/>
    </location>
    <ligand>
        <name>Fe cation</name>
        <dbReference type="ChEBI" id="CHEBI:24875"/>
        <label>1</label>
    </ligand>
</feature>
<dbReference type="EMBL" id="FNQV01000004">
    <property type="protein sequence ID" value="SEA07483.1"/>
    <property type="molecule type" value="Genomic_DNA"/>
</dbReference>
<keyword evidence="1 6" id="KW-0409">Iron storage</keyword>
<evidence type="ECO:0000256" key="4">
    <source>
        <dbReference type="ARBA" id="ARBA00023004"/>
    </source>
</evidence>
<dbReference type="GO" id="GO:0008198">
    <property type="term" value="F:ferrous iron binding"/>
    <property type="evidence" value="ECO:0007669"/>
    <property type="project" value="TreeGrafter"/>
</dbReference>
<evidence type="ECO:0000313" key="8">
    <source>
        <dbReference type="EMBL" id="SEA07483.1"/>
    </source>
</evidence>
<dbReference type="PROSITE" id="PS50905">
    <property type="entry name" value="FERRITIN_LIKE"/>
    <property type="match status" value="1"/>
</dbReference>
<dbReference type="OrthoDB" id="9801481at2"/>
<reference evidence="9" key="1">
    <citation type="submission" date="2016-10" db="EMBL/GenBank/DDBJ databases">
        <authorList>
            <person name="Varghese N."/>
            <person name="Submissions S."/>
        </authorList>
    </citation>
    <scope>NUCLEOTIDE SEQUENCE [LARGE SCALE GENOMIC DNA]</scope>
    <source>
        <strain evidence="9">KPR-1</strain>
    </source>
</reference>
<dbReference type="Pfam" id="PF00210">
    <property type="entry name" value="Ferritin"/>
    <property type="match status" value="1"/>
</dbReference>
<dbReference type="Gene3D" id="1.20.1260.10">
    <property type="match status" value="1"/>
</dbReference>
<evidence type="ECO:0000256" key="1">
    <source>
        <dbReference type="ARBA" id="ARBA00022434"/>
    </source>
</evidence>
<dbReference type="InterPro" id="IPR009078">
    <property type="entry name" value="Ferritin-like_SF"/>
</dbReference>
<dbReference type="AlphaFoldDB" id="A0A1H3Y7B9"/>
<evidence type="ECO:0000259" key="7">
    <source>
        <dbReference type="PROSITE" id="PS50905"/>
    </source>
</evidence>
<dbReference type="InterPro" id="IPR041719">
    <property type="entry name" value="Ferritin_prok"/>
</dbReference>
<keyword evidence="3" id="KW-0560">Oxidoreductase</keyword>
<keyword evidence="9" id="KW-1185">Reference proteome</keyword>
<evidence type="ECO:0000256" key="6">
    <source>
        <dbReference type="RuleBase" id="RU361145"/>
    </source>
</evidence>
<dbReference type="InterPro" id="IPR009040">
    <property type="entry name" value="Ferritin-like_diiron"/>
</dbReference>
<gene>
    <name evidence="8" type="ORF">SAMN02910418_00880</name>
</gene>
<accession>A0A1H3Y7B9</accession>
<dbReference type="SUPFAM" id="SSF47240">
    <property type="entry name" value="Ferritin-like"/>
    <property type="match status" value="1"/>
</dbReference>
<name>A0A1H3Y7B9_9ACTO</name>
<sequence length="173" mass="19456">MDIPAKLLAAYNDQITLELTAETVYRQLAIELDYLDLPGMATWMRIQAEEEVVHANRFIDHVLDRDGHPEIGTIEFPTVKVLTSIDAFEAALKHEQKVSESIRALYRLARDEDDIDSFPLLYDFVNEQIEEESTVSEIIGRIKMIGDDGPGILRLDAELGARSTVDPETAQGL</sequence>
<dbReference type="GO" id="GO:0006879">
    <property type="term" value="P:intracellular iron ion homeostasis"/>
    <property type="evidence" value="ECO:0007669"/>
    <property type="project" value="UniProtKB-KW"/>
</dbReference>
<dbReference type="CDD" id="cd01055">
    <property type="entry name" value="Nonheme_Ferritin"/>
    <property type="match status" value="1"/>
</dbReference>
<feature type="binding site" evidence="5">
    <location>
        <position position="95"/>
    </location>
    <ligand>
        <name>Fe cation</name>
        <dbReference type="ChEBI" id="CHEBI:24875"/>
        <label>1</label>
    </ligand>
</feature>
<keyword evidence="2 5" id="KW-0479">Metal-binding</keyword>
<dbReference type="GO" id="GO:0005829">
    <property type="term" value="C:cytosol"/>
    <property type="evidence" value="ECO:0007669"/>
    <property type="project" value="TreeGrafter"/>
</dbReference>
<dbReference type="InterPro" id="IPR001519">
    <property type="entry name" value="Ferritin"/>
</dbReference>
<keyword evidence="4 5" id="KW-0408">Iron</keyword>
<protein>
    <recommendedName>
        <fullName evidence="6">Ferritin</fullName>
    </recommendedName>
</protein>
<dbReference type="InterPro" id="IPR012347">
    <property type="entry name" value="Ferritin-like"/>
</dbReference>
<evidence type="ECO:0000313" key="9">
    <source>
        <dbReference type="Proteomes" id="UP000199288"/>
    </source>
</evidence>
<feature type="binding site" evidence="5">
    <location>
        <position position="51"/>
    </location>
    <ligand>
        <name>Fe cation</name>
        <dbReference type="ChEBI" id="CHEBI:24875"/>
        <label>1</label>
    </ligand>
</feature>
<proteinExistence type="predicted"/>
<evidence type="ECO:0000256" key="5">
    <source>
        <dbReference type="PIRSR" id="PIRSR601519-1"/>
    </source>
</evidence>
<dbReference type="InterPro" id="IPR008331">
    <property type="entry name" value="Ferritin_DPS_dom"/>
</dbReference>
<dbReference type="GO" id="GO:0006826">
    <property type="term" value="P:iron ion transport"/>
    <property type="evidence" value="ECO:0007669"/>
    <property type="project" value="InterPro"/>
</dbReference>
<dbReference type="RefSeq" id="WP_092562662.1">
    <property type="nucleotide sequence ID" value="NZ_FNQV01000004.1"/>
</dbReference>
<organism evidence="8 9">
    <name type="scientific">Bowdeniella nasicola</name>
    <dbReference type="NCBI Taxonomy" id="208480"/>
    <lineage>
        <taxon>Bacteria</taxon>
        <taxon>Bacillati</taxon>
        <taxon>Actinomycetota</taxon>
        <taxon>Actinomycetes</taxon>
        <taxon>Actinomycetales</taxon>
        <taxon>Actinomycetaceae</taxon>
        <taxon>Bowdeniella</taxon>
    </lineage>
</organism>
<evidence type="ECO:0000256" key="3">
    <source>
        <dbReference type="ARBA" id="ARBA00023002"/>
    </source>
</evidence>
<dbReference type="PANTHER" id="PTHR11431">
    <property type="entry name" value="FERRITIN"/>
    <property type="match status" value="1"/>
</dbReference>
<feature type="binding site" evidence="5">
    <location>
        <position position="54"/>
    </location>
    <ligand>
        <name>Fe cation</name>
        <dbReference type="ChEBI" id="CHEBI:24875"/>
        <label>1</label>
    </ligand>
</feature>
<dbReference type="GO" id="GO:0004322">
    <property type="term" value="F:ferroxidase activity"/>
    <property type="evidence" value="ECO:0007669"/>
    <property type="project" value="TreeGrafter"/>
</dbReference>
<feature type="binding site" evidence="5">
    <location>
        <position position="18"/>
    </location>
    <ligand>
        <name>Fe cation</name>
        <dbReference type="ChEBI" id="CHEBI:24875"/>
        <label>1</label>
    </ligand>
</feature>
<dbReference type="PANTHER" id="PTHR11431:SF127">
    <property type="entry name" value="BACTERIAL NON-HEME FERRITIN"/>
    <property type="match status" value="1"/>
</dbReference>